<evidence type="ECO:0000256" key="11">
    <source>
        <dbReference type="ARBA" id="ARBA00022840"/>
    </source>
</evidence>
<dbReference type="InterPro" id="IPR036477">
    <property type="entry name" value="Formyl_transf_N_sf"/>
</dbReference>
<dbReference type="InterPro" id="IPR016188">
    <property type="entry name" value="PurM-like_N"/>
</dbReference>
<dbReference type="GO" id="GO:0004644">
    <property type="term" value="F:phosphoribosylglycinamide formyltransferase activity"/>
    <property type="evidence" value="ECO:0007669"/>
    <property type="project" value="InterPro"/>
</dbReference>
<proteinExistence type="inferred from homology"/>
<dbReference type="GO" id="GO:0005524">
    <property type="term" value="F:ATP binding"/>
    <property type="evidence" value="ECO:0007669"/>
    <property type="project" value="UniProtKB-KW"/>
</dbReference>
<comment type="caution">
    <text evidence="19">The sequence shown here is derived from an EMBL/GenBank/DDBJ whole genome shotgun (WGS) entry which is preliminary data.</text>
</comment>
<evidence type="ECO:0000256" key="13">
    <source>
        <dbReference type="ARBA" id="ARBA00032931"/>
    </source>
</evidence>
<evidence type="ECO:0000259" key="17">
    <source>
        <dbReference type="Pfam" id="PF00586"/>
    </source>
</evidence>
<accession>A0AA36FXD3</accession>
<dbReference type="InterPro" id="IPR004607">
    <property type="entry name" value="GART"/>
</dbReference>
<dbReference type="Pfam" id="PF00586">
    <property type="entry name" value="AIRS"/>
    <property type="match status" value="1"/>
</dbReference>
<dbReference type="PANTHER" id="PTHR10520">
    <property type="entry name" value="TRIFUNCTIONAL PURINE BIOSYNTHETIC PROTEIN ADENOSINE-3-RELATED"/>
    <property type="match status" value="1"/>
</dbReference>
<reference evidence="19" key="1">
    <citation type="submission" date="2023-06" db="EMBL/GenBank/DDBJ databases">
        <authorList>
            <person name="Delattre M."/>
        </authorList>
    </citation>
    <scope>NUCLEOTIDE SEQUENCE</scope>
    <source>
        <strain evidence="19">AF72</strain>
    </source>
</reference>
<dbReference type="GO" id="GO:0046084">
    <property type="term" value="P:adenine biosynthetic process"/>
    <property type="evidence" value="ECO:0007669"/>
    <property type="project" value="TreeGrafter"/>
</dbReference>
<dbReference type="FunFam" id="3.90.650.10:FF:000011">
    <property type="entry name" value="Phosphoribosylformylglycinamidine cyclo-ligase"/>
    <property type="match status" value="1"/>
</dbReference>
<feature type="domain" description="PurM-like N-terminal" evidence="17">
    <location>
        <begin position="13"/>
        <end position="103"/>
    </location>
</feature>
<dbReference type="SUPFAM" id="SSF56042">
    <property type="entry name" value="PurM C-terminal domain-like"/>
    <property type="match status" value="1"/>
</dbReference>
<comment type="catalytic activity">
    <reaction evidence="15">
        <text>2-formamido-N(1)-(5-O-phospho-beta-D-ribosyl)acetamidine + ATP = 5-amino-1-(5-phospho-beta-D-ribosyl)imidazole + ADP + phosphate + H(+)</text>
        <dbReference type="Rhea" id="RHEA:23032"/>
        <dbReference type="ChEBI" id="CHEBI:15378"/>
        <dbReference type="ChEBI" id="CHEBI:30616"/>
        <dbReference type="ChEBI" id="CHEBI:43474"/>
        <dbReference type="ChEBI" id="CHEBI:137981"/>
        <dbReference type="ChEBI" id="CHEBI:147287"/>
        <dbReference type="ChEBI" id="CHEBI:456216"/>
        <dbReference type="EC" id="6.3.3.1"/>
    </reaction>
</comment>
<protein>
    <recommendedName>
        <fullName evidence="5">Phosphoribosylformylglycinamidine cyclo-ligase</fullName>
        <ecNumber evidence="4">6.3.3.1</ecNumber>
    </recommendedName>
    <alternativeName>
        <fullName evidence="13">AIR synthase</fullName>
    </alternativeName>
    <alternativeName>
        <fullName evidence="14">AIRS</fullName>
    </alternativeName>
    <alternativeName>
        <fullName evidence="12">Phosphoribosyl-aminoimidazole synthetase</fullName>
    </alternativeName>
</protein>
<evidence type="ECO:0000256" key="9">
    <source>
        <dbReference type="ARBA" id="ARBA00022741"/>
    </source>
</evidence>
<evidence type="ECO:0000259" key="16">
    <source>
        <dbReference type="Pfam" id="PF00551"/>
    </source>
</evidence>
<sequence length="500" mass="54314">MKPDILNLQLMDFDIVVGIDGVGTKIEIADAVGDYSGVGYDVVGMCVNDVLCHCAAPIAFLDYFVCGKLDRKRASDVVKSIAEACIEADCSLVGGETAEMPGVYLPKQWDLAGCAIAVRDSDWPYLPETSKIEPGDVVLGLKSNGLHSNGFSLVRKILKVNKIRYDNVVPWGKDTFGGLLLKPTRIYVRSVLPLMKEGLIKAAAHITGGGITENATRVLDKDGNVALEIDASAWEKQEIFDWLGSMGPVEAKELLRTFNCGIGMTLVVSKKKADEVQRRLVKSGESVYQIGSVIERASEALITYKNLENAFKLTKYVRETRRIRVGILISGAGSNMQRLIERAQRPGSNCEVVLVISNNPDAGGLEIAQKMQVSTAVVPHTTIREEGDMEMSEVLKLHGVELICLAGYMRILSGQFQVVNFCIVGGHAVRDTIAAGVKVAGCTAHLVVEEIDAGAIIVQSVVTVKAGDTEETLHERIKEKEHSLFPDAMELVAEQMLERA</sequence>
<dbReference type="CDD" id="cd02196">
    <property type="entry name" value="PurM"/>
    <property type="match status" value="1"/>
</dbReference>
<feature type="non-terminal residue" evidence="19">
    <location>
        <position position="500"/>
    </location>
</feature>
<dbReference type="GO" id="GO:0004641">
    <property type="term" value="F:phosphoribosylformylglycinamidine cyclo-ligase activity"/>
    <property type="evidence" value="ECO:0007669"/>
    <property type="project" value="UniProtKB-EC"/>
</dbReference>
<dbReference type="InterPro" id="IPR036676">
    <property type="entry name" value="PurM-like_C_sf"/>
</dbReference>
<dbReference type="GO" id="GO:0004637">
    <property type="term" value="F:phosphoribosylamine-glycine ligase activity"/>
    <property type="evidence" value="ECO:0007669"/>
    <property type="project" value="TreeGrafter"/>
</dbReference>
<dbReference type="Gene3D" id="3.90.650.10">
    <property type="entry name" value="PurM-like C-terminal domain"/>
    <property type="match status" value="1"/>
</dbReference>
<feature type="domain" description="PurM-like C-terminal" evidence="18">
    <location>
        <begin position="133"/>
        <end position="301"/>
    </location>
</feature>
<evidence type="ECO:0000259" key="18">
    <source>
        <dbReference type="Pfam" id="PF02769"/>
    </source>
</evidence>
<keyword evidence="20" id="KW-1185">Reference proteome</keyword>
<dbReference type="SUPFAM" id="SSF53328">
    <property type="entry name" value="Formyltransferase"/>
    <property type="match status" value="1"/>
</dbReference>
<dbReference type="InterPro" id="IPR004733">
    <property type="entry name" value="PurM_cligase"/>
</dbReference>
<evidence type="ECO:0000256" key="14">
    <source>
        <dbReference type="ARBA" id="ARBA00033093"/>
    </source>
</evidence>
<evidence type="ECO:0000256" key="6">
    <source>
        <dbReference type="ARBA" id="ARBA00022490"/>
    </source>
</evidence>
<dbReference type="EC" id="6.3.3.1" evidence="4"/>
<gene>
    <name evidence="19" type="ORF">MSPICULIGERA_LOCUS9092</name>
</gene>
<keyword evidence="8" id="KW-0808">Transferase</keyword>
<evidence type="ECO:0000313" key="20">
    <source>
        <dbReference type="Proteomes" id="UP001177023"/>
    </source>
</evidence>
<keyword evidence="6" id="KW-0963">Cytoplasm</keyword>
<dbReference type="SUPFAM" id="SSF55326">
    <property type="entry name" value="PurM N-terminal domain-like"/>
    <property type="match status" value="1"/>
</dbReference>
<evidence type="ECO:0000256" key="5">
    <source>
        <dbReference type="ARBA" id="ARBA00020367"/>
    </source>
</evidence>
<dbReference type="NCBIfam" id="TIGR00878">
    <property type="entry name" value="purM"/>
    <property type="match status" value="1"/>
</dbReference>
<evidence type="ECO:0000256" key="8">
    <source>
        <dbReference type="ARBA" id="ARBA00022679"/>
    </source>
</evidence>
<comment type="similarity">
    <text evidence="3">Belongs to the AIR synthase family.</text>
</comment>
<dbReference type="EMBL" id="CATQJA010002431">
    <property type="protein sequence ID" value="CAJ0570655.1"/>
    <property type="molecule type" value="Genomic_DNA"/>
</dbReference>
<feature type="domain" description="Formyl transferase N-terminal" evidence="16">
    <location>
        <begin position="324"/>
        <end position="488"/>
    </location>
</feature>
<dbReference type="Pfam" id="PF00551">
    <property type="entry name" value="Formyl_trans_N"/>
    <property type="match status" value="1"/>
</dbReference>
<keyword evidence="9" id="KW-0547">Nucleotide-binding</keyword>
<keyword evidence="7" id="KW-0436">Ligase</keyword>
<comment type="pathway">
    <text evidence="2">Purine metabolism; IMP biosynthesis via de novo pathway; 5-amino-1-(5-phospho-D-ribosyl)imidazole from N(2)-formyl-N(1)-(5-phospho-D-ribosyl)glycinamide: step 2/2.</text>
</comment>
<evidence type="ECO:0000256" key="15">
    <source>
        <dbReference type="ARBA" id="ARBA00049057"/>
    </source>
</evidence>
<evidence type="ECO:0000313" key="19">
    <source>
        <dbReference type="EMBL" id="CAJ0570655.1"/>
    </source>
</evidence>
<dbReference type="PANTHER" id="PTHR10520:SF12">
    <property type="entry name" value="TRIFUNCTIONAL PURINE BIOSYNTHETIC PROTEIN ADENOSINE-3"/>
    <property type="match status" value="1"/>
</dbReference>
<name>A0AA36FXD3_9BILA</name>
<evidence type="ECO:0000256" key="3">
    <source>
        <dbReference type="ARBA" id="ARBA00010280"/>
    </source>
</evidence>
<evidence type="ECO:0000256" key="7">
    <source>
        <dbReference type="ARBA" id="ARBA00022598"/>
    </source>
</evidence>
<evidence type="ECO:0000256" key="2">
    <source>
        <dbReference type="ARBA" id="ARBA00004686"/>
    </source>
</evidence>
<dbReference type="GO" id="GO:0005829">
    <property type="term" value="C:cytosol"/>
    <property type="evidence" value="ECO:0007669"/>
    <property type="project" value="TreeGrafter"/>
</dbReference>
<evidence type="ECO:0000256" key="12">
    <source>
        <dbReference type="ARBA" id="ARBA00031908"/>
    </source>
</evidence>
<dbReference type="Gene3D" id="3.30.1330.10">
    <property type="entry name" value="PurM-like, N-terminal domain"/>
    <property type="match status" value="1"/>
</dbReference>
<evidence type="ECO:0000256" key="1">
    <source>
        <dbReference type="ARBA" id="ARBA00004496"/>
    </source>
</evidence>
<comment type="subcellular location">
    <subcellularLocation>
        <location evidence="1">Cytoplasm</location>
    </subcellularLocation>
</comment>
<keyword evidence="10" id="KW-0658">Purine biosynthesis</keyword>
<dbReference type="GO" id="GO:0006189">
    <property type="term" value="P:'de novo' IMP biosynthetic process"/>
    <property type="evidence" value="ECO:0007669"/>
    <property type="project" value="InterPro"/>
</dbReference>
<dbReference type="AlphaFoldDB" id="A0AA36FXD3"/>
<evidence type="ECO:0000256" key="10">
    <source>
        <dbReference type="ARBA" id="ARBA00022755"/>
    </source>
</evidence>
<dbReference type="Proteomes" id="UP001177023">
    <property type="component" value="Unassembled WGS sequence"/>
</dbReference>
<dbReference type="CDD" id="cd08645">
    <property type="entry name" value="FMT_core_GART"/>
    <property type="match status" value="1"/>
</dbReference>
<dbReference type="InterPro" id="IPR036921">
    <property type="entry name" value="PurM-like_N_sf"/>
</dbReference>
<keyword evidence="11" id="KW-0067">ATP-binding</keyword>
<organism evidence="19 20">
    <name type="scientific">Mesorhabditis spiculigera</name>
    <dbReference type="NCBI Taxonomy" id="96644"/>
    <lineage>
        <taxon>Eukaryota</taxon>
        <taxon>Metazoa</taxon>
        <taxon>Ecdysozoa</taxon>
        <taxon>Nematoda</taxon>
        <taxon>Chromadorea</taxon>
        <taxon>Rhabditida</taxon>
        <taxon>Rhabditina</taxon>
        <taxon>Rhabditomorpha</taxon>
        <taxon>Rhabditoidea</taxon>
        <taxon>Rhabditidae</taxon>
        <taxon>Mesorhabditinae</taxon>
        <taxon>Mesorhabditis</taxon>
    </lineage>
</organism>
<evidence type="ECO:0000256" key="4">
    <source>
        <dbReference type="ARBA" id="ARBA00013047"/>
    </source>
</evidence>
<dbReference type="InterPro" id="IPR002376">
    <property type="entry name" value="Formyl_transf_N"/>
</dbReference>
<dbReference type="Gene3D" id="3.40.50.170">
    <property type="entry name" value="Formyl transferase, N-terminal domain"/>
    <property type="match status" value="1"/>
</dbReference>
<dbReference type="Pfam" id="PF02769">
    <property type="entry name" value="AIRS_C"/>
    <property type="match status" value="1"/>
</dbReference>
<dbReference type="InterPro" id="IPR010918">
    <property type="entry name" value="PurM-like_C_dom"/>
</dbReference>